<name>A0A7J6KUH6_PERCH</name>
<evidence type="ECO:0000313" key="4">
    <source>
        <dbReference type="EMBL" id="KAF4650524.1"/>
    </source>
</evidence>
<sequence>LRYSPAAAAIMSATNSEYHEAARNGDMSTINAAPNPEVFNQLDKFGRTPMHVAVANNQMTCDLNIQDVNGDAPLHIACRGNLRMMVSMLLWAGCDRNITNKAGDTALHVAAKGGYEDIVWLLCENGAEDSYTIKNNDGKLAIDLAREAGHTDVADLLEKEMGSDGKPIEHRSH</sequence>
<dbReference type="PROSITE" id="PS50088">
    <property type="entry name" value="ANK_REPEAT"/>
    <property type="match status" value="2"/>
</dbReference>
<dbReference type="Proteomes" id="UP000591131">
    <property type="component" value="Unassembled WGS sequence"/>
</dbReference>
<keyword evidence="5" id="KW-1185">Reference proteome</keyword>
<evidence type="ECO:0000256" key="1">
    <source>
        <dbReference type="ARBA" id="ARBA00022737"/>
    </source>
</evidence>
<dbReference type="EMBL" id="JAAPAO010001238">
    <property type="protein sequence ID" value="KAF4650524.1"/>
    <property type="molecule type" value="Genomic_DNA"/>
</dbReference>
<comment type="caution">
    <text evidence="4">The sequence shown here is derived from an EMBL/GenBank/DDBJ whole genome shotgun (WGS) entry which is preliminary data.</text>
</comment>
<reference evidence="4 5" key="1">
    <citation type="submission" date="2020-04" db="EMBL/GenBank/DDBJ databases">
        <title>Perkinsus chesapeaki whole genome sequence.</title>
        <authorList>
            <person name="Bogema D.R."/>
        </authorList>
    </citation>
    <scope>NUCLEOTIDE SEQUENCE [LARGE SCALE GENOMIC DNA]</scope>
    <source>
        <strain evidence="4">ATCC PRA-425</strain>
    </source>
</reference>
<dbReference type="Gene3D" id="1.25.40.20">
    <property type="entry name" value="Ankyrin repeat-containing domain"/>
    <property type="match status" value="1"/>
</dbReference>
<feature type="repeat" description="ANK" evidence="3">
    <location>
        <begin position="69"/>
        <end position="101"/>
    </location>
</feature>
<dbReference type="InterPro" id="IPR050776">
    <property type="entry name" value="Ank_Repeat/CDKN_Inhibitor"/>
</dbReference>
<dbReference type="Pfam" id="PF12796">
    <property type="entry name" value="Ank_2"/>
    <property type="match status" value="1"/>
</dbReference>
<dbReference type="AlphaFoldDB" id="A0A7J6KUH6"/>
<keyword evidence="2 3" id="KW-0040">ANK repeat</keyword>
<evidence type="ECO:0000256" key="2">
    <source>
        <dbReference type="ARBA" id="ARBA00023043"/>
    </source>
</evidence>
<evidence type="ECO:0000256" key="3">
    <source>
        <dbReference type="PROSITE-ProRule" id="PRU00023"/>
    </source>
</evidence>
<evidence type="ECO:0000313" key="5">
    <source>
        <dbReference type="Proteomes" id="UP000591131"/>
    </source>
</evidence>
<dbReference type="PANTHER" id="PTHR24201:SF15">
    <property type="entry name" value="ANKYRIN REPEAT DOMAIN-CONTAINING PROTEIN 66"/>
    <property type="match status" value="1"/>
</dbReference>
<protein>
    <submittedName>
        <fullName evidence="4">Uncharacterized protein</fullName>
    </submittedName>
</protein>
<keyword evidence="1" id="KW-0677">Repeat</keyword>
<dbReference type="SMART" id="SM00248">
    <property type="entry name" value="ANK"/>
    <property type="match status" value="3"/>
</dbReference>
<feature type="repeat" description="ANK" evidence="3">
    <location>
        <begin position="102"/>
        <end position="128"/>
    </location>
</feature>
<feature type="non-terminal residue" evidence="4">
    <location>
        <position position="1"/>
    </location>
</feature>
<dbReference type="OrthoDB" id="194358at2759"/>
<gene>
    <name evidence="4" type="ORF">FOL47_001079</name>
</gene>
<dbReference type="InterPro" id="IPR036770">
    <property type="entry name" value="Ankyrin_rpt-contain_sf"/>
</dbReference>
<dbReference type="InterPro" id="IPR002110">
    <property type="entry name" value="Ankyrin_rpt"/>
</dbReference>
<dbReference type="SUPFAM" id="SSF48403">
    <property type="entry name" value="Ankyrin repeat"/>
    <property type="match status" value="1"/>
</dbReference>
<dbReference type="PROSITE" id="PS50297">
    <property type="entry name" value="ANK_REP_REGION"/>
    <property type="match status" value="2"/>
</dbReference>
<proteinExistence type="predicted"/>
<dbReference type="PANTHER" id="PTHR24201">
    <property type="entry name" value="ANK_REP_REGION DOMAIN-CONTAINING PROTEIN"/>
    <property type="match status" value="1"/>
</dbReference>
<organism evidence="4 5">
    <name type="scientific">Perkinsus chesapeaki</name>
    <name type="common">Clam parasite</name>
    <name type="synonym">Perkinsus andrewsi</name>
    <dbReference type="NCBI Taxonomy" id="330153"/>
    <lineage>
        <taxon>Eukaryota</taxon>
        <taxon>Sar</taxon>
        <taxon>Alveolata</taxon>
        <taxon>Perkinsozoa</taxon>
        <taxon>Perkinsea</taxon>
        <taxon>Perkinsida</taxon>
        <taxon>Perkinsidae</taxon>
        <taxon>Perkinsus</taxon>
    </lineage>
</organism>
<accession>A0A7J6KUH6</accession>